<dbReference type="EMBL" id="NPDV01000002">
    <property type="protein sequence ID" value="PJZ54580.1"/>
    <property type="molecule type" value="Genomic_DNA"/>
</dbReference>
<evidence type="ECO:0000313" key="1">
    <source>
        <dbReference type="EMBL" id="PJZ54580.1"/>
    </source>
</evidence>
<organism evidence="1 2">
    <name type="scientific">Leptospira adleri</name>
    <dbReference type="NCBI Taxonomy" id="2023186"/>
    <lineage>
        <taxon>Bacteria</taxon>
        <taxon>Pseudomonadati</taxon>
        <taxon>Spirochaetota</taxon>
        <taxon>Spirochaetia</taxon>
        <taxon>Leptospirales</taxon>
        <taxon>Leptospiraceae</taxon>
        <taxon>Leptospira</taxon>
    </lineage>
</organism>
<evidence type="ECO:0000313" key="2">
    <source>
        <dbReference type="Proteomes" id="UP000232188"/>
    </source>
</evidence>
<protein>
    <submittedName>
        <fullName evidence="1">Uncharacterized protein</fullName>
    </submittedName>
</protein>
<name>A0A2M9YSU7_9LEPT</name>
<comment type="caution">
    <text evidence="1">The sequence shown here is derived from an EMBL/GenBank/DDBJ whole genome shotgun (WGS) entry which is preliminary data.</text>
</comment>
<dbReference type="AlphaFoldDB" id="A0A2M9YSU7"/>
<dbReference type="Proteomes" id="UP000232188">
    <property type="component" value="Unassembled WGS sequence"/>
</dbReference>
<gene>
    <name evidence="1" type="ORF">CH380_02300</name>
</gene>
<sequence>MWELLWIHDLEINLFWRSMMAEETEYVGTPSKNLTAIDVRARESMDVIRRVLQRCRNSHGPMIRKSICFGGP</sequence>
<reference evidence="1 2" key="1">
    <citation type="submission" date="2017-07" db="EMBL/GenBank/DDBJ databases">
        <title>Leptospira spp. isolated from tropical soils.</title>
        <authorList>
            <person name="Thibeaux R."/>
            <person name="Iraola G."/>
            <person name="Ferres I."/>
            <person name="Bierque E."/>
            <person name="Girault D."/>
            <person name="Soupe-Gilbert M.-E."/>
            <person name="Picardeau M."/>
            <person name="Goarant C."/>
        </authorList>
    </citation>
    <scope>NUCLEOTIDE SEQUENCE [LARGE SCALE GENOMIC DNA]</scope>
    <source>
        <strain evidence="1 2">FH2-B-C1</strain>
    </source>
</reference>
<proteinExistence type="predicted"/>
<accession>A0A2M9YSU7</accession>